<evidence type="ECO:0000259" key="1">
    <source>
        <dbReference type="PROSITE" id="PS50930"/>
    </source>
</evidence>
<dbReference type="GO" id="GO:0003677">
    <property type="term" value="F:DNA binding"/>
    <property type="evidence" value="ECO:0007669"/>
    <property type="project" value="InterPro"/>
</dbReference>
<evidence type="ECO:0000313" key="6">
    <source>
        <dbReference type="Proteomes" id="UP000503330"/>
    </source>
</evidence>
<dbReference type="Pfam" id="PF04397">
    <property type="entry name" value="LytTR"/>
    <property type="match status" value="1"/>
</dbReference>
<dbReference type="RefSeq" id="WP_002606832.1">
    <property type="nucleotide sequence ID" value="NZ_BAAACC010000028.1"/>
</dbReference>
<protein>
    <submittedName>
        <fullName evidence="2">LytTR family transcriptional regulator</fullName>
    </submittedName>
</protein>
<evidence type="ECO:0000313" key="2">
    <source>
        <dbReference type="EMBL" id="KGJ51686.1"/>
    </source>
</evidence>
<organism evidence="2 5">
    <name type="scientific">Clostridium innocuum</name>
    <dbReference type="NCBI Taxonomy" id="1522"/>
    <lineage>
        <taxon>Bacteria</taxon>
        <taxon>Bacillati</taxon>
        <taxon>Bacillota</taxon>
        <taxon>Clostridia</taxon>
        <taxon>Eubacteriales</taxon>
        <taxon>Clostridiaceae</taxon>
        <taxon>Clostridium</taxon>
    </lineage>
</organism>
<dbReference type="PROSITE" id="PS50930">
    <property type="entry name" value="HTH_LYTTR"/>
    <property type="match status" value="1"/>
</dbReference>
<name>A0A099I278_CLOIN</name>
<dbReference type="Proteomes" id="UP000503330">
    <property type="component" value="Chromosome"/>
</dbReference>
<dbReference type="Proteomes" id="UP000030008">
    <property type="component" value="Unassembled WGS sequence"/>
</dbReference>
<gene>
    <name evidence="2" type="ORF">CIAN88_19180</name>
    <name evidence="4" type="ORF">G4D54_00795</name>
    <name evidence="3" type="ORF">GT664_20455</name>
</gene>
<dbReference type="GeneID" id="61924030"/>
<dbReference type="Gene3D" id="2.40.50.1020">
    <property type="entry name" value="LytTr DNA-binding domain"/>
    <property type="match status" value="1"/>
</dbReference>
<evidence type="ECO:0000313" key="5">
    <source>
        <dbReference type="Proteomes" id="UP000030008"/>
    </source>
</evidence>
<dbReference type="AlphaFoldDB" id="A0A099I278"/>
<sequence>MLRIAILENEEAAKNIMFSLAQYLQEEDCCFYCFKKISQFAKAEAEKEFHVVIFHEKMEVPRITQSFVLRKPQRIIIYTKTKISASEQQILPFSRIFYVERKHLQSEMERILPHMQKLLRNQDEYLFSYNNVKVPLKISDIYYIEKEGKLLVYHTRRGEFRERKNMKDAYEIFKPYNFLWIHVSYLVNIMYIMKIENDMVMLPSLHLPISRSKKAEVLSAFHSLIE</sequence>
<dbReference type="SMART" id="SM00850">
    <property type="entry name" value="LytTR"/>
    <property type="match status" value="1"/>
</dbReference>
<reference evidence="2 5" key="1">
    <citation type="submission" date="2014-08" db="EMBL/GenBank/DDBJ databases">
        <title>Clostridium innocuum, an unnegligible vancomycin-resistant pathogen causing extra-intestinal infections.</title>
        <authorList>
            <person name="Feng Y."/>
            <person name="Chiu C.-H."/>
        </authorList>
    </citation>
    <scope>NUCLEOTIDE SEQUENCE [LARGE SCALE GENOMIC DNA]</scope>
    <source>
        <strain evidence="2 5">AN88</strain>
    </source>
</reference>
<evidence type="ECO:0000313" key="3">
    <source>
        <dbReference type="EMBL" id="MZH58067.1"/>
    </source>
</evidence>
<reference evidence="3" key="2">
    <citation type="journal article" date="2019" name="Nat. Med.">
        <title>A library of human gut bacterial isolates paired with longitudinal multiomics data enables mechanistic microbiome research.</title>
        <authorList>
            <person name="Poyet M."/>
            <person name="Groussin M."/>
            <person name="Gibbons S.M."/>
            <person name="Avila-Pacheco J."/>
            <person name="Jiang X."/>
            <person name="Kearney S.M."/>
            <person name="Perrotta A.R."/>
            <person name="Berdy B."/>
            <person name="Zhao S."/>
            <person name="Lieberman T.D."/>
            <person name="Swanson P.K."/>
            <person name="Smith M."/>
            <person name="Roesemann S."/>
            <person name="Alexander J.E."/>
            <person name="Rich S.A."/>
            <person name="Livny J."/>
            <person name="Vlamakis H."/>
            <person name="Clish C."/>
            <person name="Bullock K."/>
            <person name="Deik A."/>
            <person name="Scott J."/>
            <person name="Pierce K.A."/>
            <person name="Xavier R.J."/>
            <person name="Alm E.J."/>
        </authorList>
    </citation>
    <scope>NUCLEOTIDE SEQUENCE</scope>
    <source>
        <strain evidence="3">BIOML-A12</strain>
    </source>
</reference>
<feature type="domain" description="HTH LytTR-type" evidence="1">
    <location>
        <begin position="134"/>
        <end position="223"/>
    </location>
</feature>
<evidence type="ECO:0000313" key="4">
    <source>
        <dbReference type="EMBL" id="QJA01048.1"/>
    </source>
</evidence>
<reference evidence="4 6" key="3">
    <citation type="submission" date="2020-02" db="EMBL/GenBank/DDBJ databases">
        <authorList>
            <person name="Kociolek L.K."/>
            <person name="Ozer E.A."/>
        </authorList>
    </citation>
    <scope>NUCLEOTIDE SEQUENCE [LARGE SCALE GENOMIC DNA]</scope>
    <source>
        <strain evidence="4 6">ATCC 14501</strain>
    </source>
</reference>
<dbReference type="EMBL" id="JQIF01000103">
    <property type="protein sequence ID" value="KGJ51686.1"/>
    <property type="molecule type" value="Genomic_DNA"/>
</dbReference>
<dbReference type="InterPro" id="IPR007492">
    <property type="entry name" value="LytTR_DNA-bd_dom"/>
</dbReference>
<dbReference type="EMBL" id="CP048838">
    <property type="protein sequence ID" value="QJA01048.1"/>
    <property type="molecule type" value="Genomic_DNA"/>
</dbReference>
<proteinExistence type="predicted"/>
<dbReference type="EMBL" id="WWTN01000053">
    <property type="protein sequence ID" value="MZH58067.1"/>
    <property type="molecule type" value="Genomic_DNA"/>
</dbReference>
<accession>A0A099I278</accession>
<dbReference type="Proteomes" id="UP000604383">
    <property type="component" value="Unassembled WGS sequence"/>
</dbReference>